<sequence>MICEARRKTKIFCLSSIALYINLRMIYVVLYSYVEKL</sequence>
<dbReference type="AlphaFoldDB" id="A0A380U3Q9"/>
<protein>
    <submittedName>
        <fullName evidence="2">Uncharacterized protein</fullName>
    </submittedName>
</protein>
<keyword evidence="3" id="KW-1185">Reference proteome</keyword>
<accession>A0A380U3Q9</accession>
<dbReference type="Proteomes" id="UP000254649">
    <property type="component" value="Unassembled WGS sequence"/>
</dbReference>
<gene>
    <name evidence="2" type="ORF">NCTC10801_02315</name>
</gene>
<keyword evidence="1" id="KW-0812">Transmembrane</keyword>
<reference evidence="2 3" key="1">
    <citation type="submission" date="2018-06" db="EMBL/GenBank/DDBJ databases">
        <authorList>
            <consortium name="Pathogen Informatics"/>
            <person name="Doyle S."/>
        </authorList>
    </citation>
    <scope>NUCLEOTIDE SEQUENCE [LARGE SCALE GENOMIC DNA]</scope>
    <source>
        <strain evidence="2 3">NCTC10801</strain>
    </source>
</reference>
<evidence type="ECO:0000313" key="3">
    <source>
        <dbReference type="Proteomes" id="UP000254649"/>
    </source>
</evidence>
<proteinExistence type="predicted"/>
<feature type="transmembrane region" description="Helical" evidence="1">
    <location>
        <begin position="12"/>
        <end position="34"/>
    </location>
</feature>
<evidence type="ECO:0000256" key="1">
    <source>
        <dbReference type="SAM" id="Phobius"/>
    </source>
</evidence>
<evidence type="ECO:0000313" key="2">
    <source>
        <dbReference type="EMBL" id="SUT94846.1"/>
    </source>
</evidence>
<keyword evidence="1" id="KW-1133">Transmembrane helix</keyword>
<dbReference type="EMBL" id="UFRQ01000003">
    <property type="protein sequence ID" value="SUT94846.1"/>
    <property type="molecule type" value="Genomic_DNA"/>
</dbReference>
<name>A0A380U3Q9_9PAST</name>
<organism evidence="2 3">
    <name type="scientific">[Actinobacillus] rossii</name>
    <dbReference type="NCBI Taxonomy" id="123820"/>
    <lineage>
        <taxon>Bacteria</taxon>
        <taxon>Pseudomonadati</taxon>
        <taxon>Pseudomonadota</taxon>
        <taxon>Gammaproteobacteria</taxon>
        <taxon>Pasteurellales</taxon>
        <taxon>Pasteurellaceae</taxon>
    </lineage>
</organism>
<keyword evidence="1" id="KW-0472">Membrane</keyword>